<comment type="caution">
    <text evidence="3">The sequence shown here is derived from an EMBL/GenBank/DDBJ whole genome shotgun (WGS) entry which is preliminary data.</text>
</comment>
<evidence type="ECO:0000313" key="4">
    <source>
        <dbReference type="Proteomes" id="UP000094487"/>
    </source>
</evidence>
<feature type="region of interest" description="Disordered" evidence="1">
    <location>
        <begin position="21"/>
        <end position="84"/>
    </location>
</feature>
<feature type="compositionally biased region" description="Polar residues" evidence="1">
    <location>
        <begin position="68"/>
        <end position="84"/>
    </location>
</feature>
<reference evidence="3 4" key="1">
    <citation type="submission" date="2016-08" db="EMBL/GenBank/DDBJ databases">
        <title>Draft genome of the agarase producing Sphingomonas sp. MCT13.</title>
        <authorList>
            <person name="D'Andrea M.M."/>
            <person name="Rossolini G.M."/>
            <person name="Thaller M.C."/>
        </authorList>
    </citation>
    <scope>NUCLEOTIDE SEQUENCE [LARGE SCALE GENOMIC DNA]</scope>
    <source>
        <strain evidence="3 4">MCT13</strain>
    </source>
</reference>
<evidence type="ECO:0000256" key="1">
    <source>
        <dbReference type="SAM" id="MobiDB-lite"/>
    </source>
</evidence>
<feature type="signal peptide" evidence="2">
    <location>
        <begin position="1"/>
        <end position="20"/>
    </location>
</feature>
<keyword evidence="4" id="KW-1185">Reference proteome</keyword>
<evidence type="ECO:0008006" key="5">
    <source>
        <dbReference type="Google" id="ProtNLM"/>
    </source>
</evidence>
<gene>
    <name evidence="3" type="ORF">BFL28_08880</name>
</gene>
<accession>A0A1E3M3S7</accession>
<proteinExistence type="predicted"/>
<feature type="compositionally biased region" description="Polar residues" evidence="1">
    <location>
        <begin position="23"/>
        <end position="36"/>
    </location>
</feature>
<dbReference type="STRING" id="1888892.BFL28_08880"/>
<keyword evidence="2" id="KW-0732">Signal</keyword>
<organism evidence="3 4">
    <name type="scientific">Sphingomonas turrisvirgatae</name>
    <dbReference type="NCBI Taxonomy" id="1888892"/>
    <lineage>
        <taxon>Bacteria</taxon>
        <taxon>Pseudomonadati</taxon>
        <taxon>Pseudomonadota</taxon>
        <taxon>Alphaproteobacteria</taxon>
        <taxon>Sphingomonadales</taxon>
        <taxon>Sphingomonadaceae</taxon>
        <taxon>Sphingomonas</taxon>
    </lineage>
</organism>
<sequence length="84" mass="8574">MRTKTLFGLIVLCGSTAALANLPSGQDTPLQNNMTNEGVPAPDNGTPPDTTAPETQSNGTDVEPSADPTANGTDTETTPPNATY</sequence>
<dbReference type="Proteomes" id="UP000094487">
    <property type="component" value="Unassembled WGS sequence"/>
</dbReference>
<name>A0A1E3M3S7_9SPHN</name>
<dbReference type="OrthoDB" id="7583309at2"/>
<feature type="compositionally biased region" description="Polar residues" evidence="1">
    <location>
        <begin position="47"/>
        <end position="60"/>
    </location>
</feature>
<protein>
    <recommendedName>
        <fullName evidence="5">Proteophosphoglycan ppg4</fullName>
    </recommendedName>
</protein>
<dbReference type="EMBL" id="MDDS01000003">
    <property type="protein sequence ID" value="ODP39730.1"/>
    <property type="molecule type" value="Genomic_DNA"/>
</dbReference>
<evidence type="ECO:0000313" key="3">
    <source>
        <dbReference type="EMBL" id="ODP39730.1"/>
    </source>
</evidence>
<dbReference type="AlphaFoldDB" id="A0A1E3M3S7"/>
<dbReference type="RefSeq" id="WP_069318685.1">
    <property type="nucleotide sequence ID" value="NZ_MDDS01000003.1"/>
</dbReference>
<feature type="chain" id="PRO_5009132339" description="Proteophosphoglycan ppg4" evidence="2">
    <location>
        <begin position="21"/>
        <end position="84"/>
    </location>
</feature>
<evidence type="ECO:0000256" key="2">
    <source>
        <dbReference type="SAM" id="SignalP"/>
    </source>
</evidence>